<dbReference type="AlphaFoldDB" id="A0A7R8ZUG2"/>
<dbReference type="EMBL" id="OB688181">
    <property type="protein sequence ID" value="CAD7237443.1"/>
    <property type="molecule type" value="Genomic_DNA"/>
</dbReference>
<proteinExistence type="predicted"/>
<gene>
    <name evidence="1" type="ORF">CTOB1V02_LOCUS15258</name>
</gene>
<sequence>MCLIRSGSGYSSPYNAASAFSFCFHIHATSLAYIFHKLFFCSHLRAMAWSKGRRHDEKFLQVDQMECGSASAITSVVAAWRRQSSNGKQRGLSFAVGLRCGFFPGRNSEPAPPSRGQACAQVRPRVLNLQSGSCICCGVENHR</sequence>
<evidence type="ECO:0000313" key="1">
    <source>
        <dbReference type="EMBL" id="CAD7237443.1"/>
    </source>
</evidence>
<protein>
    <submittedName>
        <fullName evidence="1">Uncharacterized protein</fullName>
    </submittedName>
</protein>
<reference evidence="1" key="1">
    <citation type="submission" date="2020-11" db="EMBL/GenBank/DDBJ databases">
        <authorList>
            <person name="Tran Van P."/>
        </authorList>
    </citation>
    <scope>NUCLEOTIDE SEQUENCE</scope>
</reference>
<name>A0A7R8ZUG2_9CRUS</name>
<accession>A0A7R8ZUG2</accession>
<organism evidence="1">
    <name type="scientific">Cyprideis torosa</name>
    <dbReference type="NCBI Taxonomy" id="163714"/>
    <lineage>
        <taxon>Eukaryota</taxon>
        <taxon>Metazoa</taxon>
        <taxon>Ecdysozoa</taxon>
        <taxon>Arthropoda</taxon>
        <taxon>Crustacea</taxon>
        <taxon>Oligostraca</taxon>
        <taxon>Ostracoda</taxon>
        <taxon>Podocopa</taxon>
        <taxon>Podocopida</taxon>
        <taxon>Cytherocopina</taxon>
        <taxon>Cytheroidea</taxon>
        <taxon>Cytherideidae</taxon>
        <taxon>Cyprideis</taxon>
    </lineage>
</organism>